<dbReference type="Proteomes" id="UP001595637">
    <property type="component" value="Unassembled WGS sequence"/>
</dbReference>
<reference evidence="2" key="1">
    <citation type="journal article" date="2019" name="Int. J. Syst. Evol. Microbiol.">
        <title>The Global Catalogue of Microorganisms (GCM) 10K type strain sequencing project: providing services to taxonomists for standard genome sequencing and annotation.</title>
        <authorList>
            <consortium name="The Broad Institute Genomics Platform"/>
            <consortium name="The Broad Institute Genome Sequencing Center for Infectious Disease"/>
            <person name="Wu L."/>
            <person name="Ma J."/>
        </authorList>
    </citation>
    <scope>NUCLEOTIDE SEQUENCE [LARGE SCALE GENOMIC DNA]</scope>
    <source>
        <strain evidence="2">CCM 7756</strain>
    </source>
</reference>
<evidence type="ECO:0000313" key="1">
    <source>
        <dbReference type="EMBL" id="MFC3388118.1"/>
    </source>
</evidence>
<dbReference type="RefSeq" id="WP_380653099.1">
    <property type="nucleotide sequence ID" value="NZ_JBHRVQ010000001.1"/>
</dbReference>
<name>A0ABV7N5J2_9STAP</name>
<proteinExistence type="predicted"/>
<organism evidence="1 2">
    <name type="scientific">Salinicoccus sesuvii</name>
    <dbReference type="NCBI Taxonomy" id="868281"/>
    <lineage>
        <taxon>Bacteria</taxon>
        <taxon>Bacillati</taxon>
        <taxon>Bacillota</taxon>
        <taxon>Bacilli</taxon>
        <taxon>Bacillales</taxon>
        <taxon>Staphylococcaceae</taxon>
        <taxon>Salinicoccus</taxon>
    </lineage>
</organism>
<keyword evidence="2" id="KW-1185">Reference proteome</keyword>
<gene>
    <name evidence="1" type="ORF">ACFOEO_06005</name>
</gene>
<protein>
    <submittedName>
        <fullName evidence="1">Uncharacterized protein</fullName>
    </submittedName>
</protein>
<dbReference type="EMBL" id="JBHRVQ010000001">
    <property type="protein sequence ID" value="MFC3388118.1"/>
    <property type="molecule type" value="Genomic_DNA"/>
</dbReference>
<sequence>MEAYTHRCNGTCGERLDQQQKTIKEKNARIDELEKKGKAWNEFVEYFDSVVTEEGYVYDTDENIVVNIQNIRMNYHFEEKWGDKS</sequence>
<evidence type="ECO:0000313" key="2">
    <source>
        <dbReference type="Proteomes" id="UP001595637"/>
    </source>
</evidence>
<comment type="caution">
    <text evidence="1">The sequence shown here is derived from an EMBL/GenBank/DDBJ whole genome shotgun (WGS) entry which is preliminary data.</text>
</comment>
<accession>A0ABV7N5J2</accession>